<accession>A0A2N9HJF4</accession>
<feature type="transmembrane region" description="Helical" evidence="2">
    <location>
        <begin position="51"/>
        <end position="70"/>
    </location>
</feature>
<proteinExistence type="inferred from homology"/>
<protein>
    <recommendedName>
        <fullName evidence="4">HMA domain-containing protein</fullName>
    </recommendedName>
</protein>
<comment type="similarity">
    <text evidence="1">Belongs to the cation transport ATPase (P-type) (TC 3.A.3) family. Type IB subfamily.</text>
</comment>
<dbReference type="Pfam" id="PF00702">
    <property type="entry name" value="Hydrolase"/>
    <property type="match status" value="1"/>
</dbReference>
<organism evidence="3">
    <name type="scientific">Fagus sylvatica</name>
    <name type="common">Beechnut</name>
    <dbReference type="NCBI Taxonomy" id="28930"/>
    <lineage>
        <taxon>Eukaryota</taxon>
        <taxon>Viridiplantae</taxon>
        <taxon>Streptophyta</taxon>
        <taxon>Embryophyta</taxon>
        <taxon>Tracheophyta</taxon>
        <taxon>Spermatophyta</taxon>
        <taxon>Magnoliopsida</taxon>
        <taxon>eudicotyledons</taxon>
        <taxon>Gunneridae</taxon>
        <taxon>Pentapetalae</taxon>
        <taxon>rosids</taxon>
        <taxon>fabids</taxon>
        <taxon>Fagales</taxon>
        <taxon>Fagaceae</taxon>
        <taxon>Fagus</taxon>
    </lineage>
</organism>
<dbReference type="GO" id="GO:0022857">
    <property type="term" value="F:transmembrane transporter activity"/>
    <property type="evidence" value="ECO:0007669"/>
    <property type="project" value="TreeGrafter"/>
</dbReference>
<dbReference type="GO" id="GO:0000166">
    <property type="term" value="F:nucleotide binding"/>
    <property type="evidence" value="ECO:0007669"/>
    <property type="project" value="InterPro"/>
</dbReference>
<sequence length="264" mass="28521">MAKLVEEAQCSKSKTQRVIDKCAKFYTPAVIIISTGIAVIPLALKLHNRNHWFHLALVVLVSACPCPLILSTPVATFCAPYKGSHIWSSNQRGICVFEQLTLRTNRERMRQDLCIRAVNIEDKQGTRVSSIESKSSHPMAAALVDHARSLAIEPKPENVSEFQSFPGEGIHGNIDGNDIYIGNRKIALRAGCGTVPTLEGDVEGGKTIGYIYSGATPAGIFSLSDACRSGVQDAIRELKLLGIKTAMLTGDSHAAATHVQEQGK</sequence>
<dbReference type="FunFam" id="3.40.1110.10:FF:000043">
    <property type="entry name" value="Putative cadmium/zinc-transporting ATPase 3"/>
    <property type="match status" value="1"/>
</dbReference>
<evidence type="ECO:0008006" key="4">
    <source>
        <dbReference type="Google" id="ProtNLM"/>
    </source>
</evidence>
<evidence type="ECO:0000256" key="1">
    <source>
        <dbReference type="ARBA" id="ARBA00006024"/>
    </source>
</evidence>
<dbReference type="EMBL" id="OIVN01003905">
    <property type="protein sequence ID" value="SPD14316.1"/>
    <property type="molecule type" value="Genomic_DNA"/>
</dbReference>
<dbReference type="AlphaFoldDB" id="A0A2N9HJF4"/>
<dbReference type="PANTHER" id="PTHR48085:SF5">
    <property type="entry name" value="CADMIUM_ZINC-TRANSPORTING ATPASE HMA4-RELATED"/>
    <property type="match status" value="1"/>
</dbReference>
<dbReference type="InterPro" id="IPR023214">
    <property type="entry name" value="HAD_sf"/>
</dbReference>
<dbReference type="InterPro" id="IPR051014">
    <property type="entry name" value="Cation_Transport_ATPase_IB"/>
</dbReference>
<dbReference type="Gene3D" id="3.40.1110.10">
    <property type="entry name" value="Calcium-transporting ATPase, cytoplasmic domain N"/>
    <property type="match status" value="1"/>
</dbReference>
<dbReference type="Gene3D" id="3.40.50.1000">
    <property type="entry name" value="HAD superfamily/HAD-like"/>
    <property type="match status" value="1"/>
</dbReference>
<dbReference type="GO" id="GO:0016020">
    <property type="term" value="C:membrane"/>
    <property type="evidence" value="ECO:0007669"/>
    <property type="project" value="TreeGrafter"/>
</dbReference>
<reference evidence="3" key="1">
    <citation type="submission" date="2018-02" db="EMBL/GenBank/DDBJ databases">
        <authorList>
            <person name="Cohen D.B."/>
            <person name="Kent A.D."/>
        </authorList>
    </citation>
    <scope>NUCLEOTIDE SEQUENCE</scope>
</reference>
<keyword evidence="2" id="KW-0812">Transmembrane</keyword>
<keyword evidence="2" id="KW-1133">Transmembrane helix</keyword>
<dbReference type="InterPro" id="IPR036412">
    <property type="entry name" value="HAD-like_sf"/>
</dbReference>
<evidence type="ECO:0000313" key="3">
    <source>
        <dbReference type="EMBL" id="SPD14316.1"/>
    </source>
</evidence>
<dbReference type="SUPFAM" id="SSF56784">
    <property type="entry name" value="HAD-like"/>
    <property type="match status" value="1"/>
</dbReference>
<dbReference type="InterPro" id="IPR023299">
    <property type="entry name" value="ATPase_P-typ_cyto_dom_N"/>
</dbReference>
<dbReference type="SUPFAM" id="SSF81660">
    <property type="entry name" value="Metal cation-transporting ATPase, ATP-binding domain N"/>
    <property type="match status" value="1"/>
</dbReference>
<evidence type="ECO:0000256" key="2">
    <source>
        <dbReference type="SAM" id="Phobius"/>
    </source>
</evidence>
<keyword evidence="2" id="KW-0472">Membrane</keyword>
<feature type="transmembrane region" description="Helical" evidence="2">
    <location>
        <begin position="25"/>
        <end position="44"/>
    </location>
</feature>
<name>A0A2N9HJF4_FAGSY</name>
<gene>
    <name evidence="3" type="ORF">FSB_LOCUS42198</name>
</gene>
<dbReference type="PANTHER" id="PTHR48085">
    <property type="entry name" value="CADMIUM/ZINC-TRANSPORTING ATPASE HMA2-RELATED"/>
    <property type="match status" value="1"/>
</dbReference>